<evidence type="ECO:0000313" key="2">
    <source>
        <dbReference type="EMBL" id="KAK7162543.1"/>
    </source>
</evidence>
<feature type="region of interest" description="Disordered" evidence="1">
    <location>
        <begin position="84"/>
        <end position="163"/>
    </location>
</feature>
<reference evidence="2 3" key="1">
    <citation type="submission" date="2024-02" db="EMBL/GenBank/DDBJ databases">
        <title>Chromosome-level genome assembly of the Eurasian Minnow (Phoxinus phoxinus).</title>
        <authorList>
            <person name="Oriowo T.O."/>
            <person name="Martin S."/>
            <person name="Stange M."/>
            <person name="Chrysostomakis Y."/>
            <person name="Brown T."/>
            <person name="Winkler S."/>
            <person name="Kukowka S."/>
            <person name="Myers E.W."/>
            <person name="Bohne A."/>
        </authorList>
    </citation>
    <scope>NUCLEOTIDE SEQUENCE [LARGE SCALE GENOMIC DNA]</scope>
    <source>
        <strain evidence="2">ZFMK-TIS-60720</strain>
        <tissue evidence="2">Whole Organism</tissue>
    </source>
</reference>
<feature type="compositionally biased region" description="Low complexity" evidence="1">
    <location>
        <begin position="93"/>
        <end position="125"/>
    </location>
</feature>
<protein>
    <recommendedName>
        <fullName evidence="4">Coiled-coil domain-containing protein 106</fullName>
    </recommendedName>
</protein>
<organism evidence="2 3">
    <name type="scientific">Phoxinus phoxinus</name>
    <name type="common">Eurasian minnow</name>
    <dbReference type="NCBI Taxonomy" id="58324"/>
    <lineage>
        <taxon>Eukaryota</taxon>
        <taxon>Metazoa</taxon>
        <taxon>Chordata</taxon>
        <taxon>Craniata</taxon>
        <taxon>Vertebrata</taxon>
        <taxon>Euteleostomi</taxon>
        <taxon>Actinopterygii</taxon>
        <taxon>Neopterygii</taxon>
        <taxon>Teleostei</taxon>
        <taxon>Ostariophysi</taxon>
        <taxon>Cypriniformes</taxon>
        <taxon>Leuciscidae</taxon>
        <taxon>Phoxininae</taxon>
        <taxon>Phoxinus</taxon>
    </lineage>
</organism>
<dbReference type="Proteomes" id="UP001364617">
    <property type="component" value="Unassembled WGS sequence"/>
</dbReference>
<evidence type="ECO:0000313" key="3">
    <source>
        <dbReference type="Proteomes" id="UP001364617"/>
    </source>
</evidence>
<gene>
    <name evidence="2" type="ORF">R3I93_006768</name>
</gene>
<evidence type="ECO:0008006" key="4">
    <source>
        <dbReference type="Google" id="ProtNLM"/>
    </source>
</evidence>
<dbReference type="GO" id="GO:0005654">
    <property type="term" value="C:nucleoplasm"/>
    <property type="evidence" value="ECO:0007669"/>
    <property type="project" value="TreeGrafter"/>
</dbReference>
<feature type="region of interest" description="Disordered" evidence="1">
    <location>
        <begin position="1"/>
        <end position="51"/>
    </location>
</feature>
<dbReference type="Pfam" id="PF15794">
    <property type="entry name" value="CCDC106"/>
    <property type="match status" value="1"/>
</dbReference>
<proteinExistence type="predicted"/>
<evidence type="ECO:0000256" key="1">
    <source>
        <dbReference type="SAM" id="MobiDB-lite"/>
    </source>
</evidence>
<comment type="caution">
    <text evidence="2">The sequence shown here is derived from an EMBL/GenBank/DDBJ whole genome shotgun (WGS) entry which is preliminary data.</text>
</comment>
<accession>A0AAN9D637</accession>
<dbReference type="InterPro" id="IPR031591">
    <property type="entry name" value="CCDC106"/>
</dbReference>
<dbReference type="AlphaFoldDB" id="A0AAN9D637"/>
<dbReference type="PANTHER" id="PTHR16477:SF5">
    <property type="entry name" value="COILED-COIL DOMAIN-CONTAINING PROTEIN 106-RELATED"/>
    <property type="match status" value="1"/>
</dbReference>
<sequence>MENSDKSRKGARTRSKRNASVEMDALDETSVSGTTGVSMAPTAHLADKRKSHELEMLKLRVEWQKEKIDELTKERDYLKEQLASALKKGDKGSSQTSPLSSKSSSDISVDSSSDTMFDSSSTSSSEGDKKKKRTKKKGKGKKYGKKSKKMETKTRQRAQTPQQVVARYKKIIRHFSRGGTMSAAFKHVGVDRNTVVVNAPIAELYIAAPSKFKEILKNHRSQVKLSVFATQCAAAIQEDPAVEDTIKAFKASGKLLPLKQK</sequence>
<dbReference type="EMBL" id="JAYKXH010000007">
    <property type="protein sequence ID" value="KAK7162543.1"/>
    <property type="molecule type" value="Genomic_DNA"/>
</dbReference>
<dbReference type="PANTHER" id="PTHR16477">
    <property type="entry name" value="COILED-COIL DOMAIN-CONTAINING PROTEIN 106"/>
    <property type="match status" value="1"/>
</dbReference>
<keyword evidence="3" id="KW-1185">Reference proteome</keyword>
<name>A0AAN9D637_9TELE</name>
<feature type="compositionally biased region" description="Basic residues" evidence="1">
    <location>
        <begin position="130"/>
        <end position="148"/>
    </location>
</feature>